<keyword evidence="10" id="KW-1185">Reference proteome</keyword>
<dbReference type="GO" id="GO:0008312">
    <property type="term" value="F:7S RNA binding"/>
    <property type="evidence" value="ECO:0007669"/>
    <property type="project" value="UniProtKB-UniRule"/>
</dbReference>
<dbReference type="OrthoDB" id="19209at2759"/>
<protein>
    <recommendedName>
        <fullName evidence="7">Signal recognition particle subunit SRP14</fullName>
    </recommendedName>
    <alternativeName>
        <fullName evidence="7">Signal recognition particle 14 kDa protein</fullName>
    </alternativeName>
</protein>
<evidence type="ECO:0000313" key="9">
    <source>
        <dbReference type="EMBL" id="CAI6334967.1"/>
    </source>
</evidence>
<evidence type="ECO:0000256" key="2">
    <source>
        <dbReference type="ARBA" id="ARBA00010349"/>
    </source>
</evidence>
<keyword evidence="6 7" id="KW-0687">Ribonucleoprotein</keyword>
<reference evidence="9" key="1">
    <citation type="submission" date="2023-01" db="EMBL/GenBank/DDBJ databases">
        <authorList>
            <person name="Van Ghelder C."/>
            <person name="Rancurel C."/>
        </authorList>
    </citation>
    <scope>NUCLEOTIDE SEQUENCE</scope>
    <source>
        <strain evidence="9">CNCM I-4278</strain>
    </source>
</reference>
<accession>A0A9W4UHT8</accession>
<dbReference type="GO" id="GO:0005786">
    <property type="term" value="C:signal recognition particle, endoplasmic reticulum targeting"/>
    <property type="evidence" value="ECO:0007669"/>
    <property type="project" value="UniProtKB-UniRule"/>
</dbReference>
<evidence type="ECO:0000256" key="4">
    <source>
        <dbReference type="ARBA" id="ARBA00022884"/>
    </source>
</evidence>
<comment type="caution">
    <text evidence="9">The sequence shown here is derived from an EMBL/GenBank/DDBJ whole genome shotgun (WGS) entry which is preliminary data.</text>
</comment>
<dbReference type="PANTHER" id="PTHR12013">
    <property type="entry name" value="SIGNAL RECOGNITION PARTICLE 14 KD PROTEIN"/>
    <property type="match status" value="1"/>
</dbReference>
<evidence type="ECO:0000313" key="10">
    <source>
        <dbReference type="Proteomes" id="UP001152607"/>
    </source>
</evidence>
<feature type="region of interest" description="Disordered" evidence="8">
    <location>
        <begin position="116"/>
        <end position="144"/>
    </location>
</feature>
<comment type="subcellular location">
    <subcellularLocation>
        <location evidence="1 7">Cytoplasm</location>
    </subcellularLocation>
</comment>
<keyword evidence="4 7" id="KW-0694">RNA-binding</keyword>
<comment type="function">
    <text evidence="7">Component of the signal recognition particle (SRP) complex, a ribonucleoprotein complex that mediates the cotranslational targeting of secretory and membrane proteins to the endoplasmic reticulum (ER).</text>
</comment>
<dbReference type="Gene3D" id="3.30.720.10">
    <property type="entry name" value="Signal recognition particle alu RNA binding heterodimer, srp9/1"/>
    <property type="match status" value="1"/>
</dbReference>
<dbReference type="GO" id="GO:0030942">
    <property type="term" value="F:endoplasmic reticulum signal peptide binding"/>
    <property type="evidence" value="ECO:0007669"/>
    <property type="project" value="UniProtKB-UniRule"/>
</dbReference>
<comment type="similarity">
    <text evidence="2 7">Belongs to the SRP14 family.</text>
</comment>
<evidence type="ECO:0000256" key="8">
    <source>
        <dbReference type="SAM" id="MobiDB-lite"/>
    </source>
</evidence>
<organism evidence="9 10">
    <name type="scientific">Periconia digitata</name>
    <dbReference type="NCBI Taxonomy" id="1303443"/>
    <lineage>
        <taxon>Eukaryota</taxon>
        <taxon>Fungi</taxon>
        <taxon>Dikarya</taxon>
        <taxon>Ascomycota</taxon>
        <taxon>Pezizomycotina</taxon>
        <taxon>Dothideomycetes</taxon>
        <taxon>Pleosporomycetidae</taxon>
        <taxon>Pleosporales</taxon>
        <taxon>Massarineae</taxon>
        <taxon>Periconiaceae</taxon>
        <taxon>Periconia</taxon>
    </lineage>
</organism>
<keyword evidence="5 7" id="KW-0733">Signal recognition particle</keyword>
<dbReference type="AlphaFoldDB" id="A0A9W4UHT8"/>
<dbReference type="Proteomes" id="UP001152607">
    <property type="component" value="Unassembled WGS sequence"/>
</dbReference>
<keyword evidence="3 7" id="KW-0963">Cytoplasm</keyword>
<evidence type="ECO:0000256" key="3">
    <source>
        <dbReference type="ARBA" id="ARBA00022490"/>
    </source>
</evidence>
<evidence type="ECO:0000256" key="1">
    <source>
        <dbReference type="ARBA" id="ARBA00004496"/>
    </source>
</evidence>
<dbReference type="Pfam" id="PF02290">
    <property type="entry name" value="SRP14"/>
    <property type="match status" value="1"/>
</dbReference>
<gene>
    <name evidence="9" type="ORF">PDIGIT_LOCUS8042</name>
</gene>
<dbReference type="SUPFAM" id="SSF54762">
    <property type="entry name" value="Signal recognition particle alu RNA binding heterodimer, SRP9/14"/>
    <property type="match status" value="1"/>
</dbReference>
<dbReference type="InterPro" id="IPR009018">
    <property type="entry name" value="Signal_recog_particle_SRP9/14"/>
</dbReference>
<proteinExistence type="inferred from homology"/>
<name>A0A9W4UHT8_9PLEO</name>
<dbReference type="EMBL" id="CAOQHR010000005">
    <property type="protein sequence ID" value="CAI6334967.1"/>
    <property type="molecule type" value="Genomic_DNA"/>
</dbReference>
<feature type="compositionally biased region" description="Basic residues" evidence="8">
    <location>
        <begin position="119"/>
        <end position="137"/>
    </location>
</feature>
<evidence type="ECO:0000256" key="5">
    <source>
        <dbReference type="ARBA" id="ARBA00023135"/>
    </source>
</evidence>
<dbReference type="InterPro" id="IPR003210">
    <property type="entry name" value="Signal_recog_particle_SRP14"/>
</dbReference>
<dbReference type="GO" id="GO:0006614">
    <property type="term" value="P:SRP-dependent cotranslational protein targeting to membrane"/>
    <property type="evidence" value="ECO:0007669"/>
    <property type="project" value="UniProtKB-UniRule"/>
</dbReference>
<evidence type="ECO:0000256" key="7">
    <source>
        <dbReference type="RuleBase" id="RU368100"/>
    </source>
</evidence>
<comment type="subunit">
    <text evidence="7">Component of a fungal signal recognition particle (SRP) complex that consists of a 7SL RNA molecule (scR1) and at least six protein subunits: SRP72, SRP68, SRP54, SEC65, SRP21 and SRP14.</text>
</comment>
<evidence type="ECO:0000256" key="6">
    <source>
        <dbReference type="ARBA" id="ARBA00023274"/>
    </source>
</evidence>
<sequence length="144" mass="15977">MAGDHLSNDEFFTKLGDLFDTNRTKGHGSVYLTQKRMTFDTNLATPDATKVADDPLWDTHPQDPLPIIVRASNNKSTKHPGTDREAIAKIKLSTVVQPDQLETFYGRYADVCKAGMSGLKKRDKKKGKKDKKKKKKGAVGETKG</sequence>